<dbReference type="EMBL" id="BMIB01000002">
    <property type="protein sequence ID" value="GGH65718.1"/>
    <property type="molecule type" value="Genomic_DNA"/>
</dbReference>
<name>A0A917IWA4_9BACT</name>
<dbReference type="AlphaFoldDB" id="A0A917IWA4"/>
<proteinExistence type="predicted"/>
<dbReference type="RefSeq" id="WP_188951811.1">
    <property type="nucleotide sequence ID" value="NZ_BMIB01000002.1"/>
</dbReference>
<keyword evidence="1" id="KW-1133">Transmembrane helix</keyword>
<feature type="transmembrane region" description="Helical" evidence="1">
    <location>
        <begin position="101"/>
        <end position="119"/>
    </location>
</feature>
<accession>A0A917IWA4</accession>
<gene>
    <name evidence="2" type="ORF">GCM10011379_19150</name>
</gene>
<keyword evidence="1" id="KW-0472">Membrane</keyword>
<sequence>MTKPAALFTLDSLNTRYMPPLEQAQLAEELIFLLRQEKLLAEHEQQAGAGAPAIPEEWMDYSEVDALIKVLKTTVTPPGEEAVNYVPLQKKQHSHFTPGQLALRLLIAVAAILIMWLFWRYLELTH</sequence>
<comment type="caution">
    <text evidence="2">The sequence shown here is derived from an EMBL/GenBank/DDBJ whole genome shotgun (WGS) entry which is preliminary data.</text>
</comment>
<protein>
    <submittedName>
        <fullName evidence="2">Uncharacterized protein</fullName>
    </submittedName>
</protein>
<keyword evidence="1" id="KW-0812">Transmembrane</keyword>
<evidence type="ECO:0000313" key="3">
    <source>
        <dbReference type="Proteomes" id="UP000627292"/>
    </source>
</evidence>
<keyword evidence="3" id="KW-1185">Reference proteome</keyword>
<evidence type="ECO:0000256" key="1">
    <source>
        <dbReference type="SAM" id="Phobius"/>
    </source>
</evidence>
<organism evidence="2 3">
    <name type="scientific">Filimonas zeae</name>
    <dbReference type="NCBI Taxonomy" id="1737353"/>
    <lineage>
        <taxon>Bacteria</taxon>
        <taxon>Pseudomonadati</taxon>
        <taxon>Bacteroidota</taxon>
        <taxon>Chitinophagia</taxon>
        <taxon>Chitinophagales</taxon>
        <taxon>Chitinophagaceae</taxon>
        <taxon>Filimonas</taxon>
    </lineage>
</organism>
<reference evidence="2" key="1">
    <citation type="journal article" date="2014" name="Int. J. Syst. Evol. Microbiol.">
        <title>Complete genome sequence of Corynebacterium casei LMG S-19264T (=DSM 44701T), isolated from a smear-ripened cheese.</title>
        <authorList>
            <consortium name="US DOE Joint Genome Institute (JGI-PGF)"/>
            <person name="Walter F."/>
            <person name="Albersmeier A."/>
            <person name="Kalinowski J."/>
            <person name="Ruckert C."/>
        </authorList>
    </citation>
    <scope>NUCLEOTIDE SEQUENCE</scope>
    <source>
        <strain evidence="2">CGMCC 1.15290</strain>
    </source>
</reference>
<evidence type="ECO:0000313" key="2">
    <source>
        <dbReference type="EMBL" id="GGH65718.1"/>
    </source>
</evidence>
<reference evidence="2" key="2">
    <citation type="submission" date="2020-09" db="EMBL/GenBank/DDBJ databases">
        <authorList>
            <person name="Sun Q."/>
            <person name="Zhou Y."/>
        </authorList>
    </citation>
    <scope>NUCLEOTIDE SEQUENCE</scope>
    <source>
        <strain evidence="2">CGMCC 1.15290</strain>
    </source>
</reference>
<dbReference type="Proteomes" id="UP000627292">
    <property type="component" value="Unassembled WGS sequence"/>
</dbReference>